<dbReference type="OrthoDB" id="9804790at2"/>
<dbReference type="InterPro" id="IPR018170">
    <property type="entry name" value="Aldo/ket_reductase_CS"/>
</dbReference>
<feature type="active site" description="Proton donor" evidence="5">
    <location>
        <position position="41"/>
    </location>
</feature>
<gene>
    <name evidence="9" type="primary">dkgB</name>
    <name evidence="9" type="ORF">KY46_12880</name>
</gene>
<feature type="binding site" evidence="6">
    <location>
        <position position="99"/>
    </location>
    <ligand>
        <name>substrate</name>
    </ligand>
</feature>
<comment type="similarity">
    <text evidence="1">Belongs to the aldo/keto reductase family.</text>
</comment>
<keyword evidence="3 9" id="KW-0560">Oxidoreductase</keyword>
<dbReference type="InterPro" id="IPR020471">
    <property type="entry name" value="AKR"/>
</dbReference>
<dbReference type="GO" id="GO:0051596">
    <property type="term" value="P:methylglyoxal catabolic process"/>
    <property type="evidence" value="ECO:0007669"/>
    <property type="project" value="TreeGrafter"/>
</dbReference>
<dbReference type="Pfam" id="PF00248">
    <property type="entry name" value="Aldo_ket_red"/>
    <property type="match status" value="1"/>
</dbReference>
<name>A0A0F5VBT1_9GAMM</name>
<accession>A0A0F5VBT1</accession>
<feature type="site" description="Lowers pKa of active site Tyr" evidence="7">
    <location>
        <position position="66"/>
    </location>
</feature>
<dbReference type="GO" id="GO:1990002">
    <property type="term" value="F:methylglyoxal reductase (NADPH) (acetol producing) activity"/>
    <property type="evidence" value="ECO:0007669"/>
    <property type="project" value="TreeGrafter"/>
</dbReference>
<dbReference type="SUPFAM" id="SSF51430">
    <property type="entry name" value="NAD(P)-linked oxidoreductase"/>
    <property type="match status" value="1"/>
</dbReference>
<dbReference type="FunFam" id="3.20.20.100:FF:000002">
    <property type="entry name" value="2,5-diketo-D-gluconic acid reductase A"/>
    <property type="match status" value="1"/>
</dbReference>
<keyword evidence="10" id="KW-1185">Reference proteome</keyword>
<comment type="caution">
    <text evidence="9">The sequence shown here is derived from an EMBL/GenBank/DDBJ whole genome shotgun (WGS) entry which is preliminary data.</text>
</comment>
<reference evidence="9 10" key="1">
    <citation type="submission" date="2014-12" db="EMBL/GenBank/DDBJ databases">
        <title>Mercury Reductase activity and rhizosphere competence traits in the genome of root associated Photobacterium halotolerans MELD1.</title>
        <authorList>
            <person name="Mathew D.C."/>
            <person name="Huang C.-C."/>
        </authorList>
    </citation>
    <scope>NUCLEOTIDE SEQUENCE [LARGE SCALE GENOMIC DNA]</scope>
    <source>
        <strain evidence="9 10">MELD1</strain>
    </source>
</reference>
<dbReference type="NCBIfam" id="NF008377">
    <property type="entry name" value="PRK11172.1"/>
    <property type="match status" value="1"/>
</dbReference>
<dbReference type="STRING" id="265726.KY46_12880"/>
<dbReference type="EC" id="1.1.1.274" evidence="9"/>
<dbReference type="PIRSF" id="PIRSF000097">
    <property type="entry name" value="AKR"/>
    <property type="match status" value="1"/>
</dbReference>
<dbReference type="PANTHER" id="PTHR43827">
    <property type="entry name" value="2,5-DIKETO-D-GLUCONIC ACID REDUCTASE"/>
    <property type="match status" value="1"/>
</dbReference>
<evidence type="ECO:0000256" key="1">
    <source>
        <dbReference type="ARBA" id="ARBA00007905"/>
    </source>
</evidence>
<dbReference type="InterPro" id="IPR036812">
    <property type="entry name" value="NAD(P)_OxRdtase_dom_sf"/>
</dbReference>
<dbReference type="EMBL" id="JWYV01000010">
    <property type="protein sequence ID" value="KKC99532.1"/>
    <property type="molecule type" value="Genomic_DNA"/>
</dbReference>
<dbReference type="Proteomes" id="UP000033633">
    <property type="component" value="Unassembled WGS sequence"/>
</dbReference>
<evidence type="ECO:0000259" key="8">
    <source>
        <dbReference type="Pfam" id="PF00248"/>
    </source>
</evidence>
<dbReference type="PROSITE" id="PS00062">
    <property type="entry name" value="ALDOKETO_REDUCTASE_2"/>
    <property type="match status" value="1"/>
</dbReference>
<dbReference type="InterPro" id="IPR023210">
    <property type="entry name" value="NADP_OxRdtase_dom"/>
</dbReference>
<evidence type="ECO:0000256" key="2">
    <source>
        <dbReference type="ARBA" id="ARBA00022857"/>
    </source>
</evidence>
<sequence length="268" mass="29152">MKTPLPHLGFGTFRLEGQTAFDAVTMALNAGYRHLDTAQIYGNEQAVGDAIKASGIARAELFLTTKVWTDNLNHDAFIPSVEASLAKLGTDYVDLLLVHWPLNNHDVAMADYLSSLKKAQDMGLARHIGVSNFTVAQTEQAVSILGKGALLTNQFEVHPYLQNHKVVAKCKELGLIVTGYMPFAYGAVLKDPVIQAIAEKHGATAAQVVLAWMRQLGYVTIPSSTRQANIESNLKADSLELDATDLTDIAALDRGHRVANPDFAPEWD</sequence>
<feature type="domain" description="NADP-dependent oxidoreductase" evidence="8">
    <location>
        <begin position="8"/>
        <end position="253"/>
    </location>
</feature>
<evidence type="ECO:0000313" key="9">
    <source>
        <dbReference type="EMBL" id="KKC99532.1"/>
    </source>
</evidence>
<evidence type="ECO:0000256" key="6">
    <source>
        <dbReference type="PIRSR" id="PIRSR000097-2"/>
    </source>
</evidence>
<dbReference type="PRINTS" id="PR00069">
    <property type="entry name" value="ALDKETRDTASE"/>
</dbReference>
<dbReference type="Gene3D" id="3.20.20.100">
    <property type="entry name" value="NADP-dependent oxidoreductase domain"/>
    <property type="match status" value="1"/>
</dbReference>
<dbReference type="AlphaFoldDB" id="A0A0F5VBT1"/>
<evidence type="ECO:0000256" key="4">
    <source>
        <dbReference type="ARBA" id="ARBA00049445"/>
    </source>
</evidence>
<comment type="catalytic activity">
    <reaction evidence="4">
        <text>hydroxyacetone + NADP(+) = methylglyoxal + NADPH + H(+)</text>
        <dbReference type="Rhea" id="RHEA:27986"/>
        <dbReference type="ChEBI" id="CHEBI:15378"/>
        <dbReference type="ChEBI" id="CHEBI:17158"/>
        <dbReference type="ChEBI" id="CHEBI:27957"/>
        <dbReference type="ChEBI" id="CHEBI:57783"/>
        <dbReference type="ChEBI" id="CHEBI:58349"/>
    </reaction>
</comment>
<evidence type="ECO:0000313" key="10">
    <source>
        <dbReference type="Proteomes" id="UP000033633"/>
    </source>
</evidence>
<dbReference type="PROSITE" id="PS00798">
    <property type="entry name" value="ALDOKETO_REDUCTASE_1"/>
    <property type="match status" value="1"/>
</dbReference>
<organism evidence="9 10">
    <name type="scientific">Photobacterium halotolerans</name>
    <dbReference type="NCBI Taxonomy" id="265726"/>
    <lineage>
        <taxon>Bacteria</taxon>
        <taxon>Pseudomonadati</taxon>
        <taxon>Pseudomonadota</taxon>
        <taxon>Gammaproteobacteria</taxon>
        <taxon>Vibrionales</taxon>
        <taxon>Vibrionaceae</taxon>
        <taxon>Photobacterium</taxon>
    </lineage>
</organism>
<proteinExistence type="inferred from homology"/>
<keyword evidence="2" id="KW-0521">NADP</keyword>
<evidence type="ECO:0000256" key="7">
    <source>
        <dbReference type="PIRSR" id="PIRSR000097-3"/>
    </source>
</evidence>
<evidence type="ECO:0000256" key="3">
    <source>
        <dbReference type="ARBA" id="ARBA00023002"/>
    </source>
</evidence>
<dbReference type="RefSeq" id="WP_046221040.1">
    <property type="nucleotide sequence ID" value="NZ_JWYV01000010.1"/>
</dbReference>
<protein>
    <submittedName>
        <fullName evidence="9">2,5-diketo-D-gluconic acid reductase</fullName>
        <ecNumber evidence="9">1.1.1.274</ecNumber>
    </submittedName>
</protein>
<dbReference type="PATRIC" id="fig|265726.11.peg.791"/>
<dbReference type="PANTHER" id="PTHR43827:SF3">
    <property type="entry name" value="NADP-DEPENDENT OXIDOREDUCTASE DOMAIN-CONTAINING PROTEIN"/>
    <property type="match status" value="1"/>
</dbReference>
<evidence type="ECO:0000256" key="5">
    <source>
        <dbReference type="PIRSR" id="PIRSR000097-1"/>
    </source>
</evidence>
<dbReference type="GO" id="GO:0050580">
    <property type="term" value="F:2,5-didehydrogluconate reductase activity"/>
    <property type="evidence" value="ECO:0007669"/>
    <property type="project" value="UniProtKB-EC"/>
</dbReference>